<feature type="chain" id="PRO_5047262386" evidence="2">
    <location>
        <begin position="29"/>
        <end position="301"/>
    </location>
</feature>
<evidence type="ECO:0000313" key="3">
    <source>
        <dbReference type="EMBL" id="MEY8043345.1"/>
    </source>
</evidence>
<dbReference type="InterPro" id="IPR000801">
    <property type="entry name" value="Esterase-like"/>
</dbReference>
<dbReference type="InterPro" id="IPR029058">
    <property type="entry name" value="AB_hydrolase_fold"/>
</dbReference>
<dbReference type="Gene3D" id="3.40.50.1820">
    <property type="entry name" value="alpha/beta hydrolase"/>
    <property type="match status" value="1"/>
</dbReference>
<dbReference type="RefSeq" id="WP_345366629.1">
    <property type="nucleotide sequence ID" value="NZ_BAABII010000016.1"/>
</dbReference>
<evidence type="ECO:0000256" key="2">
    <source>
        <dbReference type="SAM" id="SignalP"/>
    </source>
</evidence>
<name>A0ABV4CQG7_9PSEU</name>
<keyword evidence="3" id="KW-0378">Hydrolase</keyword>
<dbReference type="EMBL" id="JBGEHV010000090">
    <property type="protein sequence ID" value="MEY8043345.1"/>
    <property type="molecule type" value="Genomic_DNA"/>
</dbReference>
<proteinExistence type="predicted"/>
<dbReference type="Pfam" id="PF00756">
    <property type="entry name" value="Esterase"/>
    <property type="match status" value="1"/>
</dbReference>
<dbReference type="Proteomes" id="UP001564626">
    <property type="component" value="Unassembled WGS sequence"/>
</dbReference>
<dbReference type="SUPFAM" id="SSF53474">
    <property type="entry name" value="alpha/beta-Hydrolases"/>
    <property type="match status" value="1"/>
</dbReference>
<sequence>MRALKSGRRVPGRRALVTAAVLSAVALAGCAAPPPPPAPAPPPPPPAAEAEPALSEQDSPVITRELVHSDIQDREVELYVARPTGTEDVEDLPVVLYLHGRDGVNPTPIPYDTLASLERLHRDGAVPPFALAVVDGGYNPYWHGDLSRVLHEELPGWLSDRGLGGPEGLPYAVAGISTGGFGALNYAADRNLAGRPVSAVAGLAPALPITWEHMREKQAFSTEQEWVRTDPLQRLADLGDVPVGLWVGDADPFLPGAEELAARYEHTPVFSVLPGGHDGSVFEVVGEDMIRFLAAGLPVDH</sequence>
<organism evidence="3 4">
    <name type="scientific">Saccharopolyspora cebuensis</name>
    <dbReference type="NCBI Taxonomy" id="418759"/>
    <lineage>
        <taxon>Bacteria</taxon>
        <taxon>Bacillati</taxon>
        <taxon>Actinomycetota</taxon>
        <taxon>Actinomycetes</taxon>
        <taxon>Pseudonocardiales</taxon>
        <taxon>Pseudonocardiaceae</taxon>
        <taxon>Saccharopolyspora</taxon>
    </lineage>
</organism>
<keyword evidence="4" id="KW-1185">Reference proteome</keyword>
<protein>
    <submittedName>
        <fullName evidence="3">Alpha/beta hydrolase</fullName>
    </submittedName>
</protein>
<keyword evidence="2" id="KW-0732">Signal</keyword>
<comment type="caution">
    <text evidence="3">The sequence shown here is derived from an EMBL/GenBank/DDBJ whole genome shotgun (WGS) entry which is preliminary data.</text>
</comment>
<gene>
    <name evidence="3" type="ORF">AB8O55_28380</name>
</gene>
<reference evidence="3 4" key="1">
    <citation type="submission" date="2024-08" db="EMBL/GenBank/DDBJ databases">
        <title>Genome mining of Saccharopolyspora cebuensis PGLac3 from Nigerian medicinal plant.</title>
        <authorList>
            <person name="Ezeobiora C.E."/>
            <person name="Igbokwe N.H."/>
            <person name="Amin D.H."/>
            <person name="Mendie U.E."/>
        </authorList>
    </citation>
    <scope>NUCLEOTIDE SEQUENCE [LARGE SCALE GENOMIC DNA]</scope>
    <source>
        <strain evidence="3 4">PGLac3</strain>
    </source>
</reference>
<feature type="compositionally biased region" description="Pro residues" evidence="1">
    <location>
        <begin position="32"/>
        <end position="47"/>
    </location>
</feature>
<feature type="signal peptide" evidence="2">
    <location>
        <begin position="1"/>
        <end position="28"/>
    </location>
</feature>
<dbReference type="GO" id="GO:0016787">
    <property type="term" value="F:hydrolase activity"/>
    <property type="evidence" value="ECO:0007669"/>
    <property type="project" value="UniProtKB-KW"/>
</dbReference>
<evidence type="ECO:0000256" key="1">
    <source>
        <dbReference type="SAM" id="MobiDB-lite"/>
    </source>
</evidence>
<feature type="region of interest" description="Disordered" evidence="1">
    <location>
        <begin position="29"/>
        <end position="58"/>
    </location>
</feature>
<evidence type="ECO:0000313" key="4">
    <source>
        <dbReference type="Proteomes" id="UP001564626"/>
    </source>
</evidence>
<accession>A0ABV4CQG7</accession>
<dbReference type="PROSITE" id="PS51257">
    <property type="entry name" value="PROKAR_LIPOPROTEIN"/>
    <property type="match status" value="1"/>
</dbReference>